<evidence type="ECO:0000256" key="1">
    <source>
        <dbReference type="SAM" id="SignalP"/>
    </source>
</evidence>
<feature type="chain" id="PRO_5035317641" evidence="1">
    <location>
        <begin position="19"/>
        <end position="426"/>
    </location>
</feature>
<gene>
    <name evidence="2" type="ORF">GCM10007047_13890</name>
</gene>
<dbReference type="InterPro" id="IPR017777">
    <property type="entry name" value="ABC_urea-bd_UrtA"/>
</dbReference>
<dbReference type="PANTHER" id="PTHR47628">
    <property type="match status" value="1"/>
</dbReference>
<dbReference type="Gene3D" id="3.40.50.2300">
    <property type="match status" value="2"/>
</dbReference>
<accession>A0A8J3DJ54</accession>
<dbReference type="PROSITE" id="PS51257">
    <property type="entry name" value="PROKAR_LIPOPROTEIN"/>
    <property type="match status" value="1"/>
</dbReference>
<evidence type="ECO:0000313" key="2">
    <source>
        <dbReference type="EMBL" id="GHB99043.1"/>
    </source>
</evidence>
<dbReference type="SUPFAM" id="SSF53822">
    <property type="entry name" value="Periplasmic binding protein-like I"/>
    <property type="match status" value="1"/>
</dbReference>
<reference evidence="2" key="2">
    <citation type="submission" date="2020-09" db="EMBL/GenBank/DDBJ databases">
        <authorList>
            <person name="Sun Q."/>
            <person name="Kim S."/>
        </authorList>
    </citation>
    <scope>NUCLEOTIDE SEQUENCE</scope>
    <source>
        <strain evidence="2">KCTC 12870</strain>
    </source>
</reference>
<dbReference type="PANTHER" id="PTHR47628:SF1">
    <property type="entry name" value="ALIPHATIC AMIDASE EXPRESSION-REGULATING PROTEIN"/>
    <property type="match status" value="1"/>
</dbReference>
<keyword evidence="3" id="KW-1185">Reference proteome</keyword>
<dbReference type="CDD" id="cd06355">
    <property type="entry name" value="PBP1_FmdD-like"/>
    <property type="match status" value="1"/>
</dbReference>
<protein>
    <submittedName>
        <fullName evidence="2">Urea ABC transporter substrate-binding protein</fullName>
    </submittedName>
</protein>
<sequence>MTRIYLLSLLATAIALLAGCGERQKEQTVKVGILHSTTGTMASSEEHVIDAVQLAIKEINESNYLPGIKLEAIVRDGHSNETIFAQQAEDLLARQGVAVIFGGWTSASRKAMIPVLEKHDGLLFYPVQYEGAESSPNVVYTGAAPNQQIIPAVYWAMKDKGAKRFYLVGSDYVFPRTANEVIKDQIKALGGEIVGERYLPLGSEDVEEIVANIKESQPDFILNTINGDSNVAFFRALRAAGIESKDVPTMSFSVDENLLKSMGMEKHLLTDDYAAWNYFQSVPTRENRRFVDNFKKEYGEDSVTSDPVEAAYSAVYLWAEAVKKAALDKESITVEMTQPNVVLDELGNRSFQAPGGIVFIDPQNQHIYKTARIGRIKQDGQFEVEWQSDAPVRPAPYPIFRPMESWDEYLAMLKKGWNGQWSAPPE</sequence>
<keyword evidence="1" id="KW-0732">Signal</keyword>
<dbReference type="AlphaFoldDB" id="A0A8J3DJ54"/>
<dbReference type="Pfam" id="PF13433">
    <property type="entry name" value="Peripla_BP_5"/>
    <property type="match status" value="1"/>
</dbReference>
<dbReference type="Proteomes" id="UP000642829">
    <property type="component" value="Unassembled WGS sequence"/>
</dbReference>
<dbReference type="InterPro" id="IPR028082">
    <property type="entry name" value="Peripla_BP_I"/>
</dbReference>
<name>A0A8J3DJ54_9BACT</name>
<dbReference type="RefSeq" id="WP_378080021.1">
    <property type="nucleotide sequence ID" value="NZ_JBHLZG010000007.1"/>
</dbReference>
<proteinExistence type="predicted"/>
<reference evidence="2" key="1">
    <citation type="journal article" date="2014" name="Int. J. Syst. Evol. Microbiol.">
        <title>Complete genome sequence of Corynebacterium casei LMG S-19264T (=DSM 44701T), isolated from a smear-ripened cheese.</title>
        <authorList>
            <consortium name="US DOE Joint Genome Institute (JGI-PGF)"/>
            <person name="Walter F."/>
            <person name="Albersmeier A."/>
            <person name="Kalinowski J."/>
            <person name="Ruckert C."/>
        </authorList>
    </citation>
    <scope>NUCLEOTIDE SEQUENCE</scope>
    <source>
        <strain evidence="2">KCTC 12870</strain>
    </source>
</reference>
<dbReference type="EMBL" id="BMXG01000007">
    <property type="protein sequence ID" value="GHB99043.1"/>
    <property type="molecule type" value="Genomic_DNA"/>
</dbReference>
<comment type="caution">
    <text evidence="2">The sequence shown here is derived from an EMBL/GenBank/DDBJ whole genome shotgun (WGS) entry which is preliminary data.</text>
</comment>
<evidence type="ECO:0000313" key="3">
    <source>
        <dbReference type="Proteomes" id="UP000642829"/>
    </source>
</evidence>
<feature type="signal peptide" evidence="1">
    <location>
        <begin position="1"/>
        <end position="18"/>
    </location>
</feature>
<organism evidence="2 3">
    <name type="scientific">Cerasicoccus arenae</name>
    <dbReference type="NCBI Taxonomy" id="424488"/>
    <lineage>
        <taxon>Bacteria</taxon>
        <taxon>Pseudomonadati</taxon>
        <taxon>Verrucomicrobiota</taxon>
        <taxon>Opitutia</taxon>
        <taxon>Puniceicoccales</taxon>
        <taxon>Cerasicoccaceae</taxon>
        <taxon>Cerasicoccus</taxon>
    </lineage>
</organism>